<dbReference type="UniPathway" id="UPA00214"/>
<dbReference type="PROSITE" id="PS00117">
    <property type="entry name" value="GAL_P_UDP_TRANSF_I"/>
    <property type="match status" value="1"/>
</dbReference>
<feature type="domain" description="Galactose-1-phosphate uridyl transferase C-terminal" evidence="19">
    <location>
        <begin position="206"/>
        <end position="368"/>
    </location>
</feature>
<dbReference type="Proteomes" id="UP000242818">
    <property type="component" value="Unassembled WGS sequence"/>
</dbReference>
<feature type="domain" description="Galactose-1-phosphate uridyl transferase N-terminal" evidence="18">
    <location>
        <begin position="27"/>
        <end position="199"/>
    </location>
</feature>
<feature type="binding site" evidence="14">
    <location>
        <begin position="339"/>
        <end position="340"/>
    </location>
    <ligand>
        <name>UDP-alpha-D-glucose</name>
        <dbReference type="ChEBI" id="CHEBI:58885"/>
        <note>ligand shared between dimeric partners</note>
    </ligand>
</feature>
<evidence type="ECO:0000259" key="18">
    <source>
        <dbReference type="Pfam" id="PF01087"/>
    </source>
</evidence>
<feature type="binding site" description="in other chain" evidence="14">
    <location>
        <position position="82"/>
    </location>
    <ligand>
        <name>UDP-alpha-D-glucose</name>
        <dbReference type="ChEBI" id="CHEBI:58885"/>
        <note>ligand shared between dimeric partners</note>
    </ligand>
</feature>
<dbReference type="FunFam" id="3.30.428.10:FF:000001">
    <property type="entry name" value="Galactose-1-phosphate uridylyltransferase"/>
    <property type="match status" value="1"/>
</dbReference>
<evidence type="ECO:0000256" key="14">
    <source>
        <dbReference type="PIRSR" id="PIRSR000808-2"/>
    </source>
</evidence>
<dbReference type="PIRSF" id="PIRSF000808">
    <property type="entry name" value="GalT"/>
    <property type="match status" value="1"/>
</dbReference>
<evidence type="ECO:0000256" key="7">
    <source>
        <dbReference type="ARBA" id="ARBA00022695"/>
    </source>
</evidence>
<evidence type="ECO:0000256" key="1">
    <source>
        <dbReference type="ARBA" id="ARBA00001107"/>
    </source>
</evidence>
<evidence type="ECO:0000256" key="16">
    <source>
        <dbReference type="PIRSR" id="PIRSR000808-4"/>
    </source>
</evidence>
<evidence type="ECO:0000256" key="6">
    <source>
        <dbReference type="ARBA" id="ARBA00022679"/>
    </source>
</evidence>
<dbReference type="GO" id="GO:0033499">
    <property type="term" value="P:galactose catabolic process via UDP-galactose, Leloir pathway"/>
    <property type="evidence" value="ECO:0007669"/>
    <property type="project" value="TreeGrafter"/>
</dbReference>
<dbReference type="Pfam" id="PF02744">
    <property type="entry name" value="GalP_UDP_tr_C"/>
    <property type="match status" value="1"/>
</dbReference>
<dbReference type="GO" id="GO:0005737">
    <property type="term" value="C:cytoplasm"/>
    <property type="evidence" value="ECO:0007669"/>
    <property type="project" value="TreeGrafter"/>
</dbReference>
<feature type="binding site" evidence="15">
    <location>
        <position position="187"/>
    </location>
    <ligand>
        <name>Zn(2+)</name>
        <dbReference type="ChEBI" id="CHEBI:29105"/>
    </ligand>
</feature>
<keyword evidence="10 17" id="KW-0299">Galactose metabolism</keyword>
<sequence>MRDRPGALAQGYLLNLIQHSTIMAADLLQNVHTRYNLLTAEWVLVSPHRNKRPWQGKVEAAAGLQRPAYMADCYLCPGNHRAEGVENPVYTEPYAFTNDFAALIPGTPEGRFEEDGLLIAHSQQGQCRVICFSPRHDLTLPQMELAAIEKVVQLWKEEYVNLAANPSIRYIQIFENKGEIMGCSNPHPHGQIWAQSEVPTELVKETRQQQAYYEKNHRSLLADYLALEEKKKERIVCENEHFVALVPFWAVWPYETMIISRRQVADIREFTPAEQAALASILKRLTTRYDNLFQTSFPYSAGMHQAPVNDGAYPGWHWHMHFYPPLLRSATVKKFMVGYEMLASPQRDITPEMAAAQLQVMREVHFLEK</sequence>
<keyword evidence="6 17" id="KW-0808">Transferase</keyword>
<evidence type="ECO:0000313" key="21">
    <source>
        <dbReference type="Proteomes" id="UP000242818"/>
    </source>
</evidence>
<keyword evidence="8 15" id="KW-0479">Metal-binding</keyword>
<dbReference type="InterPro" id="IPR001937">
    <property type="entry name" value="GalP_UDPtransf1"/>
</dbReference>
<dbReference type="CDD" id="cd00608">
    <property type="entry name" value="GalT"/>
    <property type="match status" value="1"/>
</dbReference>
<accession>A0A1C4CPF5</accession>
<evidence type="ECO:0000313" key="20">
    <source>
        <dbReference type="EMBL" id="SCC20930.1"/>
    </source>
</evidence>
<dbReference type="AlphaFoldDB" id="A0A1C4CPF5"/>
<evidence type="ECO:0000256" key="5">
    <source>
        <dbReference type="ARBA" id="ARBA00016340"/>
    </source>
</evidence>
<feature type="binding site" evidence="15">
    <location>
        <position position="76"/>
    </location>
    <ligand>
        <name>Zn(2+)</name>
        <dbReference type="ChEBI" id="CHEBI:29105"/>
    </ligand>
</feature>
<evidence type="ECO:0000256" key="10">
    <source>
        <dbReference type="ARBA" id="ARBA00023144"/>
    </source>
</evidence>
<keyword evidence="11 17" id="KW-0119">Carbohydrate metabolism</keyword>
<comment type="similarity">
    <text evidence="3 17">Belongs to the galactose-1-phosphate uridylyltransferase type 1 family.</text>
</comment>
<feature type="binding site" evidence="14">
    <location>
        <begin position="334"/>
        <end position="335"/>
    </location>
    <ligand>
        <name>UDP-alpha-D-glucose</name>
        <dbReference type="ChEBI" id="CHEBI:58885"/>
        <note>ligand shared between dimeric partners</note>
    </ligand>
</feature>
<comment type="cofactor">
    <cofactor evidence="15">
        <name>Zn(2+)</name>
        <dbReference type="ChEBI" id="CHEBI:29105"/>
    </cofactor>
    <text evidence="15">Binds 1 zinc ion per subunit.</text>
</comment>
<feature type="binding site" evidence="16">
    <location>
        <position position="321"/>
    </location>
    <ligand>
        <name>Fe cation</name>
        <dbReference type="ChEBI" id="CHEBI:24875"/>
    </ligand>
</feature>
<keyword evidence="9 15" id="KW-0862">Zinc</keyword>
<evidence type="ECO:0000256" key="8">
    <source>
        <dbReference type="ARBA" id="ARBA00022723"/>
    </source>
</evidence>
<feature type="binding site" description="in other chain" evidence="14">
    <location>
        <begin position="98"/>
        <end position="99"/>
    </location>
    <ligand>
        <name>UDP-alpha-D-glucose</name>
        <dbReference type="ChEBI" id="CHEBI:58885"/>
        <note>ligand shared between dimeric partners</note>
    </ligand>
</feature>
<comment type="pathway">
    <text evidence="2 17">Carbohydrate metabolism; galactose metabolism.</text>
</comment>
<protein>
    <recommendedName>
        <fullName evidence="5 12">Galactose-1-phosphate uridylyltransferase</fullName>
        <ecNumber evidence="4 12">2.7.7.12</ecNumber>
    </recommendedName>
</protein>
<feature type="binding site" description="in other chain" evidence="14">
    <location>
        <position position="346"/>
    </location>
    <ligand>
        <name>UDP-alpha-D-glucose</name>
        <dbReference type="ChEBI" id="CHEBI:58885"/>
        <note>ligand shared between dimeric partners</note>
    </ligand>
</feature>
<feature type="binding site" evidence="15">
    <location>
        <position position="73"/>
    </location>
    <ligand>
        <name>Zn(2+)</name>
        <dbReference type="ChEBI" id="CHEBI:29105"/>
    </ligand>
</feature>
<dbReference type="InterPro" id="IPR036265">
    <property type="entry name" value="HIT-like_sf"/>
</dbReference>
<dbReference type="PANTHER" id="PTHR11943">
    <property type="entry name" value="GALACTOSE-1-PHOSPHATE URIDYLYLTRANSFERASE"/>
    <property type="match status" value="1"/>
</dbReference>
<keyword evidence="16" id="KW-0408">Iron</keyword>
<evidence type="ECO:0000256" key="12">
    <source>
        <dbReference type="NCBIfam" id="TIGR00209"/>
    </source>
</evidence>
<dbReference type="InterPro" id="IPR019779">
    <property type="entry name" value="GalP_UDPtransf1_His-AS"/>
</dbReference>
<keyword evidence="21" id="KW-1185">Reference proteome</keyword>
<gene>
    <name evidence="20" type="ORF">GA0116948_104228</name>
</gene>
<dbReference type="Gene3D" id="3.30.428.10">
    <property type="entry name" value="HIT-like"/>
    <property type="match status" value="2"/>
</dbReference>
<comment type="catalytic activity">
    <reaction evidence="1 17">
        <text>alpha-D-galactose 1-phosphate + UDP-alpha-D-glucose = alpha-D-glucose 1-phosphate + UDP-alpha-D-galactose</text>
        <dbReference type="Rhea" id="RHEA:13989"/>
        <dbReference type="ChEBI" id="CHEBI:58336"/>
        <dbReference type="ChEBI" id="CHEBI:58601"/>
        <dbReference type="ChEBI" id="CHEBI:58885"/>
        <dbReference type="ChEBI" id="CHEBI:66914"/>
        <dbReference type="EC" id="2.7.7.12"/>
    </reaction>
</comment>
<dbReference type="EMBL" id="FMAR01000004">
    <property type="protein sequence ID" value="SCC20930.1"/>
    <property type="molecule type" value="Genomic_DNA"/>
</dbReference>
<evidence type="ECO:0000256" key="11">
    <source>
        <dbReference type="ARBA" id="ARBA00023277"/>
    </source>
</evidence>
<reference evidence="20 21" key="1">
    <citation type="submission" date="2016-08" db="EMBL/GenBank/DDBJ databases">
        <authorList>
            <person name="Seilhamer J.J."/>
        </authorList>
    </citation>
    <scope>NUCLEOTIDE SEQUENCE [LARGE SCALE GENOMIC DNA]</scope>
    <source>
        <strain evidence="20 21">A37T2</strain>
    </source>
</reference>
<feature type="binding site" description="in other chain" evidence="14">
    <location>
        <begin position="182"/>
        <end position="184"/>
    </location>
    <ligand>
        <name>UDP-alpha-D-glucose</name>
        <dbReference type="ChEBI" id="CHEBI:58885"/>
        <note>ligand shared between dimeric partners</note>
    </ligand>
</feature>
<dbReference type="GO" id="GO:0008270">
    <property type="term" value="F:zinc ion binding"/>
    <property type="evidence" value="ECO:0007669"/>
    <property type="project" value="InterPro"/>
</dbReference>
<feature type="binding site" evidence="16">
    <location>
        <position position="319"/>
    </location>
    <ligand>
        <name>Fe cation</name>
        <dbReference type="ChEBI" id="CHEBI:24875"/>
    </ligand>
</feature>
<dbReference type="Pfam" id="PF01087">
    <property type="entry name" value="GalP_UDP_transf"/>
    <property type="match status" value="1"/>
</dbReference>
<evidence type="ECO:0000256" key="15">
    <source>
        <dbReference type="PIRSR" id="PIRSR000808-3"/>
    </source>
</evidence>
<feature type="binding site" evidence="16">
    <location>
        <position position="304"/>
    </location>
    <ligand>
        <name>Fe cation</name>
        <dbReference type="ChEBI" id="CHEBI:24875"/>
    </ligand>
</feature>
<dbReference type="GO" id="GO:0008108">
    <property type="term" value="F:UDP-glucose:hexose-1-phosphate uridylyltransferase activity"/>
    <property type="evidence" value="ECO:0007669"/>
    <property type="project" value="UniProtKB-UniRule"/>
</dbReference>
<name>A0A1C4CPF5_9BACT</name>
<feature type="binding site" evidence="14">
    <location>
        <begin position="49"/>
        <end position="52"/>
    </location>
    <ligand>
        <name>UDP-alpha-D-glucose</name>
        <dbReference type="ChEBI" id="CHEBI:58885"/>
        <note>ligand shared between dimeric partners</note>
    </ligand>
</feature>
<evidence type="ECO:0000256" key="3">
    <source>
        <dbReference type="ARBA" id="ARBA00010951"/>
    </source>
</evidence>
<feature type="binding site" evidence="15">
    <location>
        <position position="136"/>
    </location>
    <ligand>
        <name>Zn(2+)</name>
        <dbReference type="ChEBI" id="CHEBI:29105"/>
    </ligand>
</feature>
<dbReference type="InterPro" id="IPR005849">
    <property type="entry name" value="GalP_Utransf_N"/>
</dbReference>
<dbReference type="EC" id="2.7.7.12" evidence="4 12"/>
<comment type="cofactor">
    <cofactor evidence="16">
        <name>Fe cation</name>
        <dbReference type="ChEBI" id="CHEBI:24875"/>
    </cofactor>
    <text evidence="16">Binds 1 Fe cation per subunit.</text>
</comment>
<dbReference type="NCBIfam" id="TIGR00209">
    <property type="entry name" value="galT_1"/>
    <property type="match status" value="1"/>
</dbReference>
<evidence type="ECO:0000256" key="4">
    <source>
        <dbReference type="ARBA" id="ARBA00012384"/>
    </source>
</evidence>
<evidence type="ECO:0000259" key="19">
    <source>
        <dbReference type="Pfam" id="PF02744"/>
    </source>
</evidence>
<dbReference type="InterPro" id="IPR005850">
    <property type="entry name" value="GalP_Utransf_C"/>
</dbReference>
<dbReference type="STRING" id="1335309.GA0116948_104228"/>
<evidence type="ECO:0000256" key="17">
    <source>
        <dbReference type="RuleBase" id="RU000506"/>
    </source>
</evidence>
<proteinExistence type="inferred from homology"/>
<feature type="binding site" description="in other chain" evidence="14">
    <location>
        <position position="176"/>
    </location>
    <ligand>
        <name>UDP-alpha-D-glucose</name>
        <dbReference type="ChEBI" id="CHEBI:58885"/>
        <note>ligand shared between dimeric partners</note>
    </ligand>
</feature>
<dbReference type="PANTHER" id="PTHR11943:SF1">
    <property type="entry name" value="GALACTOSE-1-PHOSPHATE URIDYLYLTRANSFERASE"/>
    <property type="match status" value="1"/>
</dbReference>
<feature type="binding site" evidence="16">
    <location>
        <position position="205"/>
    </location>
    <ligand>
        <name>Fe cation</name>
        <dbReference type="ChEBI" id="CHEBI:24875"/>
    </ligand>
</feature>
<dbReference type="SUPFAM" id="SSF54197">
    <property type="entry name" value="HIT-like"/>
    <property type="match status" value="2"/>
</dbReference>
<evidence type="ECO:0000256" key="9">
    <source>
        <dbReference type="ARBA" id="ARBA00022833"/>
    </source>
</evidence>
<keyword evidence="7 17" id="KW-0548">Nucleotidyltransferase</keyword>
<feature type="binding site" description="in other chain" evidence="14">
    <location>
        <position position="191"/>
    </location>
    <ligand>
        <name>UDP-alpha-D-glucose</name>
        <dbReference type="ChEBI" id="CHEBI:58885"/>
        <note>ligand shared between dimeric partners</note>
    </ligand>
</feature>
<evidence type="ECO:0000256" key="2">
    <source>
        <dbReference type="ARBA" id="ARBA00004947"/>
    </source>
</evidence>
<organism evidence="20 21">
    <name type="scientific">Chitinophaga costaii</name>
    <dbReference type="NCBI Taxonomy" id="1335309"/>
    <lineage>
        <taxon>Bacteria</taxon>
        <taxon>Pseudomonadati</taxon>
        <taxon>Bacteroidota</taxon>
        <taxon>Chitinophagia</taxon>
        <taxon>Chitinophagales</taxon>
        <taxon>Chitinophagaceae</taxon>
        <taxon>Chitinophaga</taxon>
    </lineage>
</organism>
<dbReference type="NCBIfam" id="NF008724">
    <property type="entry name" value="PRK11720.1"/>
    <property type="match status" value="1"/>
</dbReference>
<feature type="active site" description="Tele-UMP-histidine intermediate" evidence="13">
    <location>
        <position position="189"/>
    </location>
</feature>
<evidence type="ECO:0000256" key="13">
    <source>
        <dbReference type="PIRSR" id="PIRSR000808-1"/>
    </source>
</evidence>